<evidence type="ECO:0000256" key="6">
    <source>
        <dbReference type="ARBA" id="ARBA00037937"/>
    </source>
</evidence>
<feature type="transmembrane region" description="Helical" evidence="7">
    <location>
        <begin position="41"/>
        <end position="59"/>
    </location>
</feature>
<dbReference type="PANTHER" id="PTHR38766">
    <property type="entry name" value="FLAGELLAR PROTEIN FLIO"/>
    <property type="match status" value="1"/>
</dbReference>
<evidence type="ECO:0000256" key="3">
    <source>
        <dbReference type="ARBA" id="ARBA00022989"/>
    </source>
</evidence>
<keyword evidence="1 7" id="KW-1003">Cell membrane</keyword>
<protein>
    <recommendedName>
        <fullName evidence="7">Flagellar protein</fullName>
    </recommendedName>
</protein>
<keyword evidence="9" id="KW-1185">Reference proteome</keyword>
<evidence type="ECO:0000256" key="7">
    <source>
        <dbReference type="RuleBase" id="RU362064"/>
    </source>
</evidence>
<comment type="similarity">
    <text evidence="6 7">Belongs to the FliO/MopB family.</text>
</comment>
<comment type="caution">
    <text evidence="8">The sequence shown here is derived from an EMBL/GenBank/DDBJ whole genome shotgun (WGS) entry which is preliminary data.</text>
</comment>
<dbReference type="InterPro" id="IPR052205">
    <property type="entry name" value="FliO/MopB"/>
</dbReference>
<dbReference type="NCBIfam" id="TIGR03500">
    <property type="entry name" value="FliO_TIGR"/>
    <property type="match status" value="1"/>
</dbReference>
<evidence type="ECO:0000313" key="8">
    <source>
        <dbReference type="EMBL" id="OOZ42237.1"/>
    </source>
</evidence>
<keyword evidence="2 7" id="KW-0812">Transmembrane</keyword>
<keyword evidence="8" id="KW-0282">Flagellum</keyword>
<evidence type="ECO:0000256" key="4">
    <source>
        <dbReference type="ARBA" id="ARBA00023136"/>
    </source>
</evidence>
<keyword evidence="4 7" id="KW-0472">Membrane</keyword>
<comment type="subcellular location">
    <subcellularLocation>
        <location evidence="7">Cell membrane</location>
    </subcellularLocation>
    <subcellularLocation>
        <location evidence="7">Bacterial flagellum basal body</location>
    </subcellularLocation>
</comment>
<dbReference type="Proteomes" id="UP000191110">
    <property type="component" value="Unassembled WGS sequence"/>
</dbReference>
<reference evidence="8 9" key="1">
    <citation type="submission" date="2016-11" db="EMBL/GenBank/DDBJ databases">
        <title>Mixed transmission modes and dynamic genome evolution in an obligate animal-bacterial symbiosis.</title>
        <authorList>
            <person name="Russell S.L."/>
            <person name="Corbett-Detig R.B."/>
            <person name="Cavanaugh C.M."/>
        </authorList>
    </citation>
    <scope>NUCLEOTIDE SEQUENCE [LARGE SCALE GENOMIC DNA]</scope>
    <source>
        <strain evidence="8">Sveles-Q1</strain>
    </source>
</reference>
<dbReference type="EMBL" id="MPRL01000002">
    <property type="protein sequence ID" value="OOZ42237.1"/>
    <property type="molecule type" value="Genomic_DNA"/>
</dbReference>
<evidence type="ECO:0000256" key="2">
    <source>
        <dbReference type="ARBA" id="ARBA00022692"/>
    </source>
</evidence>
<evidence type="ECO:0000256" key="1">
    <source>
        <dbReference type="ARBA" id="ARBA00022475"/>
    </source>
</evidence>
<proteinExistence type="inferred from homology"/>
<evidence type="ECO:0000313" key="9">
    <source>
        <dbReference type="Proteomes" id="UP000191110"/>
    </source>
</evidence>
<organism evidence="8 9">
    <name type="scientific">Solemya pervernicosa gill symbiont</name>
    <dbReference type="NCBI Taxonomy" id="642797"/>
    <lineage>
        <taxon>Bacteria</taxon>
        <taxon>Pseudomonadati</taxon>
        <taxon>Pseudomonadota</taxon>
        <taxon>Gammaproteobacteria</taxon>
        <taxon>sulfur-oxidizing symbionts</taxon>
    </lineage>
</organism>
<evidence type="ECO:0000256" key="5">
    <source>
        <dbReference type="ARBA" id="ARBA00023143"/>
    </source>
</evidence>
<keyword evidence="3 7" id="KW-1133">Transmembrane helix</keyword>
<keyword evidence="8" id="KW-0966">Cell projection</keyword>
<sequence>MLLFAAPLYASEAPVVSKPVTETARTTLNNDPVAAGNLLQMTVALMFVLAMIVAAAWMMRRFGGWHASHDGSMRVVGGLSVGNRERVVLIEVGEEQLLLGVAPGRVEMLHRLEKPIAAKERVSENSFAEKLGAALQQVKKR</sequence>
<dbReference type="AlphaFoldDB" id="A0A1T2LAV5"/>
<keyword evidence="5 7" id="KW-0975">Bacterial flagellum</keyword>
<accession>A0A1T2LAV5</accession>
<dbReference type="PANTHER" id="PTHR38766:SF1">
    <property type="entry name" value="FLAGELLAR PROTEIN FLIO"/>
    <property type="match status" value="1"/>
</dbReference>
<dbReference type="GO" id="GO:0005886">
    <property type="term" value="C:plasma membrane"/>
    <property type="evidence" value="ECO:0007669"/>
    <property type="project" value="UniProtKB-SubCell"/>
</dbReference>
<name>A0A1T2LAV5_9GAMM</name>
<dbReference type="GO" id="GO:0044781">
    <property type="term" value="P:bacterial-type flagellum organization"/>
    <property type="evidence" value="ECO:0007669"/>
    <property type="project" value="UniProtKB-UniRule"/>
</dbReference>
<dbReference type="GO" id="GO:0009425">
    <property type="term" value="C:bacterial-type flagellum basal body"/>
    <property type="evidence" value="ECO:0007669"/>
    <property type="project" value="UniProtKB-SubCell"/>
</dbReference>
<dbReference type="InterPro" id="IPR022781">
    <property type="entry name" value="Flagellar_biosynth_FliO"/>
</dbReference>
<dbReference type="Pfam" id="PF04347">
    <property type="entry name" value="FliO"/>
    <property type="match status" value="1"/>
</dbReference>
<keyword evidence="8" id="KW-0969">Cilium</keyword>
<gene>
    <name evidence="8" type="ORF">BOW53_00705</name>
</gene>